<reference evidence="2 3" key="2">
    <citation type="submission" date="2018-11" db="EMBL/GenBank/DDBJ databases">
        <authorList>
            <consortium name="Pathogen Informatics"/>
        </authorList>
    </citation>
    <scope>NUCLEOTIDE SEQUENCE [LARGE SCALE GENOMIC DNA]</scope>
</reference>
<gene>
    <name evidence="2" type="ORF">GPUH_LOCUS19700</name>
</gene>
<dbReference type="WBParaSite" id="GPUH_0001972401-mRNA-1">
    <property type="protein sequence ID" value="GPUH_0001972401-mRNA-1"/>
    <property type="gene ID" value="GPUH_0001972401"/>
</dbReference>
<accession>A0A183EFF8</accession>
<reference evidence="4" key="1">
    <citation type="submission" date="2016-06" db="UniProtKB">
        <authorList>
            <consortium name="WormBaseParasite"/>
        </authorList>
    </citation>
    <scope>IDENTIFICATION</scope>
</reference>
<feature type="compositionally biased region" description="Polar residues" evidence="1">
    <location>
        <begin position="49"/>
        <end position="69"/>
    </location>
</feature>
<dbReference type="EMBL" id="UYRT01088993">
    <property type="protein sequence ID" value="VDN34385.1"/>
    <property type="molecule type" value="Genomic_DNA"/>
</dbReference>
<proteinExistence type="predicted"/>
<evidence type="ECO:0000313" key="2">
    <source>
        <dbReference type="EMBL" id="VDN34385.1"/>
    </source>
</evidence>
<organism evidence="4">
    <name type="scientific">Gongylonema pulchrum</name>
    <dbReference type="NCBI Taxonomy" id="637853"/>
    <lineage>
        <taxon>Eukaryota</taxon>
        <taxon>Metazoa</taxon>
        <taxon>Ecdysozoa</taxon>
        <taxon>Nematoda</taxon>
        <taxon>Chromadorea</taxon>
        <taxon>Rhabditida</taxon>
        <taxon>Spirurina</taxon>
        <taxon>Spiruromorpha</taxon>
        <taxon>Spiruroidea</taxon>
        <taxon>Gongylonematidae</taxon>
        <taxon>Gongylonema</taxon>
    </lineage>
</organism>
<protein>
    <submittedName>
        <fullName evidence="2 4">Uncharacterized protein</fullName>
    </submittedName>
</protein>
<feature type="region of interest" description="Disordered" evidence="1">
    <location>
        <begin position="37"/>
        <end position="77"/>
    </location>
</feature>
<evidence type="ECO:0000313" key="3">
    <source>
        <dbReference type="Proteomes" id="UP000271098"/>
    </source>
</evidence>
<dbReference type="AlphaFoldDB" id="A0A183EFF8"/>
<dbReference type="OrthoDB" id="5841000at2759"/>
<sequence>MPPAMPGAFAPPLPLIGQQRYPVASALQHPCAQQQQLPFFDSRIPPPTVTSGYVGQNSSGVPPNSNDPARNNPVPYG</sequence>
<evidence type="ECO:0000256" key="1">
    <source>
        <dbReference type="SAM" id="MobiDB-lite"/>
    </source>
</evidence>
<dbReference type="Proteomes" id="UP000271098">
    <property type="component" value="Unassembled WGS sequence"/>
</dbReference>
<keyword evidence="3" id="KW-1185">Reference proteome</keyword>
<evidence type="ECO:0000313" key="4">
    <source>
        <dbReference type="WBParaSite" id="GPUH_0001972401-mRNA-1"/>
    </source>
</evidence>
<name>A0A183EFF8_9BILA</name>